<dbReference type="Gene3D" id="3.40.50.1820">
    <property type="entry name" value="alpha/beta hydrolase"/>
    <property type="match status" value="1"/>
</dbReference>
<feature type="active site" description="Nucleophile" evidence="8">
    <location>
        <position position="119"/>
    </location>
</feature>
<evidence type="ECO:0000259" key="9">
    <source>
        <dbReference type="Pfam" id="PF00561"/>
    </source>
</evidence>
<dbReference type="InterPro" id="IPR005945">
    <property type="entry name" value="Pro_imino_pep"/>
</dbReference>
<dbReference type="PIRSF" id="PIRSF005539">
    <property type="entry name" value="Pept_S33_TRI_F1"/>
    <property type="match status" value="1"/>
</dbReference>
<evidence type="ECO:0000256" key="3">
    <source>
        <dbReference type="ARBA" id="ARBA00012568"/>
    </source>
</evidence>
<dbReference type="KEGG" id="cdc:CD196_2829"/>
<evidence type="ECO:0000256" key="2">
    <source>
        <dbReference type="ARBA" id="ARBA00010088"/>
    </source>
</evidence>
<evidence type="ECO:0000256" key="4">
    <source>
        <dbReference type="ARBA" id="ARBA00021843"/>
    </source>
</evidence>
<sequence length="308" mass="35541">MNLIIVYNYKLEEINMKITEGYMPFKGFKTYYRIVGENTEGKKPLVLLHGGPGSTHNYFEVLDKIAESGRQVIMYDQIGCGNSFVEGHPELFNADTWIEELIELRKHLGLDEIHLLGQSWGGMQAIWYAIEYKPKGIKSYILSSTLSSAKLWEKEQKRRISYMSEVDQKALLDAVNTGDYSNKEYNDALERFMEMYCAGEVTEDSPECLRRPKKSGSEAYIVGWGQNEFSPTGTLSGYEFTDRLHEIKEPCLVTSGAIDLCSPYIAKTMYDRIPNSKWELFEYSRHMPFVEENEKYIKVLTEWLNAND</sequence>
<evidence type="ECO:0000256" key="6">
    <source>
        <dbReference type="ARBA" id="ARBA00029605"/>
    </source>
</evidence>
<evidence type="ECO:0000313" key="10">
    <source>
        <dbReference type="EMBL" id="CBA65571.1"/>
    </source>
</evidence>
<dbReference type="Proteomes" id="UP000002068">
    <property type="component" value="Chromosome"/>
</dbReference>
<comment type="catalytic activity">
    <reaction evidence="1 7">
        <text>Release of N-terminal proline from a peptide.</text>
        <dbReference type="EC" id="3.4.11.5"/>
    </reaction>
</comment>
<dbReference type="SUPFAM" id="SSF53474">
    <property type="entry name" value="alpha/beta-Hydrolases"/>
    <property type="match status" value="1"/>
</dbReference>
<evidence type="ECO:0000256" key="8">
    <source>
        <dbReference type="PIRSR" id="PIRSR005539-1"/>
    </source>
</evidence>
<comment type="similarity">
    <text evidence="2 7">Belongs to the peptidase S33 family.</text>
</comment>
<dbReference type="NCBIfam" id="TIGR01250">
    <property type="entry name" value="pro_imino_pep_2"/>
    <property type="match status" value="1"/>
</dbReference>
<evidence type="ECO:0000256" key="1">
    <source>
        <dbReference type="ARBA" id="ARBA00001585"/>
    </source>
</evidence>
<dbReference type="InterPro" id="IPR002410">
    <property type="entry name" value="Peptidase_S33"/>
</dbReference>
<dbReference type="HOGENOM" id="CLU_020336_15_0_9"/>
<keyword evidence="7" id="KW-0031">Aminopeptidase</keyword>
<dbReference type="EC" id="3.4.11.5" evidence="3 7"/>
<dbReference type="InterPro" id="IPR029058">
    <property type="entry name" value="AB_hydrolase_fold"/>
</dbReference>
<feature type="active site" evidence="8">
    <location>
        <position position="259"/>
    </location>
</feature>
<dbReference type="EMBL" id="FN538970">
    <property type="protein sequence ID" value="CBA65571.1"/>
    <property type="molecule type" value="Genomic_DNA"/>
</dbReference>
<feature type="domain" description="AB hydrolase-1" evidence="9">
    <location>
        <begin position="43"/>
        <end position="292"/>
    </location>
</feature>
<feature type="active site" description="Proton donor" evidence="8">
    <location>
        <position position="286"/>
    </location>
</feature>
<dbReference type="NCBIfam" id="NF045945">
    <property type="entry name" value="ProImpepLactob"/>
    <property type="match status" value="1"/>
</dbReference>
<dbReference type="PANTHER" id="PTHR43798:SF20">
    <property type="entry name" value="2-SUCCINYL-6-HYDROXY-2,4-CYCLOHEXADIENE-1-CARBOXYLATE SYNTHASE-RELATED"/>
    <property type="match status" value="1"/>
</dbReference>
<dbReference type="PRINTS" id="PR00793">
    <property type="entry name" value="PROAMNOPTASE"/>
</dbReference>
<reference evidence="10 11" key="1">
    <citation type="journal article" date="2009" name="Genome Biol.">
        <title>Comparative genome and phenotypic analysis of Clostridium difficile 027 strains provides insight into the evolution of a hypervirulent bacterium.</title>
        <authorList>
            <person name="Stabler R.A."/>
            <person name="He M."/>
            <person name="Dawson L."/>
            <person name="Martin M."/>
            <person name="Valiente E."/>
            <person name="Corton C."/>
            <person name="Lawley T.D."/>
            <person name="Sebaihia M."/>
            <person name="Quail M.A."/>
            <person name="Rose G."/>
            <person name="Gerding D.N."/>
            <person name="Gibert M."/>
            <person name="Popoff M.R."/>
            <person name="Parkhill J."/>
            <person name="Dougan G."/>
            <person name="Wren B.W."/>
        </authorList>
    </citation>
    <scope>NUCLEOTIDE SEQUENCE [LARGE SCALE GENOMIC DNA]</scope>
    <source>
        <strain evidence="10 11">CD196</strain>
    </source>
</reference>
<proteinExistence type="inferred from homology"/>
<dbReference type="InterPro" id="IPR050266">
    <property type="entry name" value="AB_hydrolase_sf"/>
</dbReference>
<keyword evidence="5 7" id="KW-0378">Hydrolase</keyword>
<comment type="function">
    <text evidence="7">Releases the N-terminal proline from various substrates.</text>
</comment>
<dbReference type="GO" id="GO:0016020">
    <property type="term" value="C:membrane"/>
    <property type="evidence" value="ECO:0007669"/>
    <property type="project" value="TreeGrafter"/>
</dbReference>
<keyword evidence="7" id="KW-0645">Protease</keyword>
<evidence type="ECO:0000313" key="11">
    <source>
        <dbReference type="Proteomes" id="UP000002068"/>
    </source>
</evidence>
<evidence type="ECO:0000256" key="7">
    <source>
        <dbReference type="PIRNR" id="PIRNR005539"/>
    </source>
</evidence>
<dbReference type="GO" id="GO:0004177">
    <property type="term" value="F:aminopeptidase activity"/>
    <property type="evidence" value="ECO:0007669"/>
    <property type="project" value="UniProtKB-KW"/>
</dbReference>
<dbReference type="InterPro" id="IPR000073">
    <property type="entry name" value="AB_hydrolase_1"/>
</dbReference>
<gene>
    <name evidence="10" type="primary">pepI</name>
    <name evidence="10" type="ordered locus">CD196_2829</name>
</gene>
<organism evidence="10 11">
    <name type="scientific">Clostridioides difficile (strain CD196)</name>
    <name type="common">Peptoclostridium difficile</name>
    <dbReference type="NCBI Taxonomy" id="645462"/>
    <lineage>
        <taxon>Bacteria</taxon>
        <taxon>Bacillati</taxon>
        <taxon>Bacillota</taxon>
        <taxon>Clostridia</taxon>
        <taxon>Peptostreptococcales</taxon>
        <taxon>Peptostreptococcaceae</taxon>
        <taxon>Clostridioides</taxon>
    </lineage>
</organism>
<dbReference type="GO" id="GO:0006508">
    <property type="term" value="P:proteolysis"/>
    <property type="evidence" value="ECO:0007669"/>
    <property type="project" value="UniProtKB-KW"/>
</dbReference>
<dbReference type="Pfam" id="PF00561">
    <property type="entry name" value="Abhydrolase_1"/>
    <property type="match status" value="1"/>
</dbReference>
<name>A0A0H3NAK8_CLODC</name>
<dbReference type="PANTHER" id="PTHR43798">
    <property type="entry name" value="MONOACYLGLYCEROL LIPASE"/>
    <property type="match status" value="1"/>
</dbReference>
<accession>A0A0H3NAK8</accession>
<evidence type="ECO:0000256" key="5">
    <source>
        <dbReference type="ARBA" id="ARBA00022801"/>
    </source>
</evidence>
<protein>
    <recommendedName>
        <fullName evidence="4 7">Proline iminopeptidase</fullName>
        <shortName evidence="7">PIP</shortName>
        <ecNumber evidence="3 7">3.4.11.5</ecNumber>
    </recommendedName>
    <alternativeName>
        <fullName evidence="6 7">Prolyl aminopeptidase</fullName>
    </alternativeName>
</protein>
<dbReference type="AlphaFoldDB" id="A0A0H3NAK8"/>